<dbReference type="EMBL" id="NJES01000052">
    <property type="protein sequence ID" value="PHH79245.1"/>
    <property type="molecule type" value="Genomic_DNA"/>
</dbReference>
<accession>A0A2C5ZBI6</accession>
<dbReference type="OrthoDB" id="425925at2759"/>
<organism evidence="2 3">
    <name type="scientific">Ophiocordyceps camponoti-rufipedis</name>
    <dbReference type="NCBI Taxonomy" id="2004952"/>
    <lineage>
        <taxon>Eukaryota</taxon>
        <taxon>Fungi</taxon>
        <taxon>Dikarya</taxon>
        <taxon>Ascomycota</taxon>
        <taxon>Pezizomycotina</taxon>
        <taxon>Sordariomycetes</taxon>
        <taxon>Hypocreomycetidae</taxon>
        <taxon>Hypocreales</taxon>
        <taxon>Ophiocordycipitaceae</taxon>
        <taxon>Ophiocordyceps</taxon>
    </lineage>
</organism>
<dbReference type="SUPFAM" id="SSF53254">
    <property type="entry name" value="Phosphoglycerate mutase-like"/>
    <property type="match status" value="1"/>
</dbReference>
<evidence type="ECO:0000313" key="3">
    <source>
        <dbReference type="Proteomes" id="UP000226431"/>
    </source>
</evidence>
<evidence type="ECO:0008006" key="4">
    <source>
        <dbReference type="Google" id="ProtNLM"/>
    </source>
</evidence>
<proteinExistence type="predicted"/>
<feature type="chain" id="PRO_5012925708" description="Phosphoglycerate mutase family protein" evidence="1">
    <location>
        <begin position="18"/>
        <end position="182"/>
    </location>
</feature>
<evidence type="ECO:0000256" key="1">
    <source>
        <dbReference type="SAM" id="SignalP"/>
    </source>
</evidence>
<dbReference type="Gene3D" id="3.40.50.1240">
    <property type="entry name" value="Phosphoglycerate mutase-like"/>
    <property type="match status" value="1"/>
</dbReference>
<reference evidence="2 3" key="1">
    <citation type="submission" date="2017-06" db="EMBL/GenBank/DDBJ databases">
        <title>Ant-infecting Ophiocordyceps genomes reveal a high diversity of potential behavioral manipulation genes and a possible major role for enterotoxins.</title>
        <authorList>
            <person name="De Bekker C."/>
            <person name="Evans H.C."/>
            <person name="Brachmann A."/>
            <person name="Hughes D.P."/>
        </authorList>
    </citation>
    <scope>NUCLEOTIDE SEQUENCE [LARGE SCALE GENOMIC DNA]</scope>
    <source>
        <strain evidence="2 3">Map16</strain>
    </source>
</reference>
<dbReference type="AlphaFoldDB" id="A0A2C5ZBI6"/>
<dbReference type="STRING" id="2004952.A0A2C5ZBI6"/>
<sequence length="182" mass="21097">MRPVSFLLLVGAALAAARRPTVYFIRHGEKPADKDNPYLSPRGEKRAECIRRLFGADSDYNIGHIMAQRPRRNGHRRRPLDTVSPLARDLGLDVDISCRKKDMDCVRDTIENYDGRGNILICWEHKLIKKIAKELGGRHIDKYPRWAYDEIWVDPYPYDEIAEVRLEHCPGLDEDEDVRTTL</sequence>
<dbReference type="Proteomes" id="UP000226431">
    <property type="component" value="Unassembled WGS sequence"/>
</dbReference>
<gene>
    <name evidence="2" type="ORF">CDD80_5329</name>
</gene>
<keyword evidence="3" id="KW-1185">Reference proteome</keyword>
<protein>
    <recommendedName>
        <fullName evidence="4">Phosphoglycerate mutase family protein</fullName>
    </recommendedName>
</protein>
<keyword evidence="1" id="KW-0732">Signal</keyword>
<evidence type="ECO:0000313" key="2">
    <source>
        <dbReference type="EMBL" id="PHH79245.1"/>
    </source>
</evidence>
<dbReference type="InterPro" id="IPR029033">
    <property type="entry name" value="His_PPase_superfam"/>
</dbReference>
<name>A0A2C5ZBI6_9HYPO</name>
<comment type="caution">
    <text evidence="2">The sequence shown here is derived from an EMBL/GenBank/DDBJ whole genome shotgun (WGS) entry which is preliminary data.</text>
</comment>
<feature type="signal peptide" evidence="1">
    <location>
        <begin position="1"/>
        <end position="17"/>
    </location>
</feature>